<dbReference type="InParanoid" id="A0A2P6NTC8"/>
<organism evidence="1 2">
    <name type="scientific">Planoprotostelium fungivorum</name>
    <dbReference type="NCBI Taxonomy" id="1890364"/>
    <lineage>
        <taxon>Eukaryota</taxon>
        <taxon>Amoebozoa</taxon>
        <taxon>Evosea</taxon>
        <taxon>Variosea</taxon>
        <taxon>Cavosteliida</taxon>
        <taxon>Cavosteliaceae</taxon>
        <taxon>Planoprotostelium</taxon>
    </lineage>
</organism>
<name>A0A2P6NTC8_9EUKA</name>
<comment type="caution">
    <text evidence="1">The sequence shown here is derived from an EMBL/GenBank/DDBJ whole genome shotgun (WGS) entry which is preliminary data.</text>
</comment>
<protein>
    <submittedName>
        <fullName evidence="1">Uncharacterized protein</fullName>
    </submittedName>
</protein>
<dbReference type="EMBL" id="MDYQ01000022">
    <property type="protein sequence ID" value="PRP87229.1"/>
    <property type="molecule type" value="Genomic_DNA"/>
</dbReference>
<proteinExistence type="predicted"/>
<keyword evidence="2" id="KW-1185">Reference proteome</keyword>
<evidence type="ECO:0000313" key="1">
    <source>
        <dbReference type="EMBL" id="PRP87229.1"/>
    </source>
</evidence>
<gene>
    <name evidence="1" type="ORF">PROFUN_01491</name>
</gene>
<sequence length="206" mass="23701">MLSSTTAYCSEHPSSNGALRMNHFSPDYWNMHDKKLVIQMHGHQPEKPNHLFKCLACASQSKDLQRQTCLGDCFGTVSVSASRRRRDKRASRPVLSLTKPQDKTKMRQTSLVSDRLETVSRFYSFSFPGIPGTNPLQDYAPRVEREESKDIEDCGKGLSHDDQRTRRILCDEVKKTISDVIGFMLIDELYKCLLLNHNQYEQHHKV</sequence>
<reference evidence="1 2" key="1">
    <citation type="journal article" date="2018" name="Genome Biol. Evol.">
        <title>Multiple Roots of Fruiting Body Formation in Amoebozoa.</title>
        <authorList>
            <person name="Hillmann F."/>
            <person name="Forbes G."/>
            <person name="Novohradska S."/>
            <person name="Ferling I."/>
            <person name="Riege K."/>
            <person name="Groth M."/>
            <person name="Westermann M."/>
            <person name="Marz M."/>
            <person name="Spaller T."/>
            <person name="Winckler T."/>
            <person name="Schaap P."/>
            <person name="Glockner G."/>
        </authorList>
    </citation>
    <scope>NUCLEOTIDE SEQUENCE [LARGE SCALE GENOMIC DNA]</scope>
    <source>
        <strain evidence="1 2">Jena</strain>
    </source>
</reference>
<dbReference type="Proteomes" id="UP000241769">
    <property type="component" value="Unassembled WGS sequence"/>
</dbReference>
<dbReference type="AlphaFoldDB" id="A0A2P6NTC8"/>
<accession>A0A2P6NTC8</accession>
<evidence type="ECO:0000313" key="2">
    <source>
        <dbReference type="Proteomes" id="UP000241769"/>
    </source>
</evidence>